<reference evidence="1 2" key="1">
    <citation type="journal article" date="2016" name="Sci. Rep.">
        <title>The genome sequence of the outbreeding globe artichoke constructed de novo incorporating a phase-aware low-pass sequencing strategy of F1 progeny.</title>
        <authorList>
            <person name="Scaglione D."/>
            <person name="Reyes-Chin-Wo S."/>
            <person name="Acquadro A."/>
            <person name="Froenicke L."/>
            <person name="Portis E."/>
            <person name="Beitel C."/>
            <person name="Tirone M."/>
            <person name="Mauro R."/>
            <person name="Lo Monaco A."/>
            <person name="Mauromicale G."/>
            <person name="Faccioli P."/>
            <person name="Cattivelli L."/>
            <person name="Rieseberg L."/>
            <person name="Michelmore R."/>
            <person name="Lanteri S."/>
        </authorList>
    </citation>
    <scope>NUCLEOTIDE SEQUENCE [LARGE SCALE GENOMIC DNA]</scope>
    <source>
        <strain evidence="1">2C</strain>
    </source>
</reference>
<protein>
    <submittedName>
        <fullName evidence="1">Uncharacterized protein</fullName>
    </submittedName>
</protein>
<organism evidence="1 2">
    <name type="scientific">Cynara cardunculus var. scolymus</name>
    <name type="common">Globe artichoke</name>
    <name type="synonym">Cynara scolymus</name>
    <dbReference type="NCBI Taxonomy" id="59895"/>
    <lineage>
        <taxon>Eukaryota</taxon>
        <taxon>Viridiplantae</taxon>
        <taxon>Streptophyta</taxon>
        <taxon>Embryophyta</taxon>
        <taxon>Tracheophyta</taxon>
        <taxon>Spermatophyta</taxon>
        <taxon>Magnoliopsida</taxon>
        <taxon>eudicotyledons</taxon>
        <taxon>Gunneridae</taxon>
        <taxon>Pentapetalae</taxon>
        <taxon>asterids</taxon>
        <taxon>campanulids</taxon>
        <taxon>Asterales</taxon>
        <taxon>Asteraceae</taxon>
        <taxon>Carduoideae</taxon>
        <taxon>Cardueae</taxon>
        <taxon>Carduinae</taxon>
        <taxon>Cynara</taxon>
    </lineage>
</organism>
<sequence length="174" mass="19508">MVVEKITTTDKHTSQQHTQRLSVSTIKCQHKYTIERRVYTLQAITVLSLLPNNIENRVDQLSAFGIVSFGPVITGTTLTKYEIIRPEDLSVGTRSETVHRTWLQIHEHRAWDKPSAAGLVVINIDPLELEFRVSGVLTSYIDTVLGAYDLPELGSDLVTALAALDVKDLTHFRV</sequence>
<gene>
    <name evidence="1" type="ORF">Ccrd_009658</name>
</gene>
<keyword evidence="2" id="KW-1185">Reference proteome</keyword>
<dbReference type="AlphaFoldDB" id="A0A103YMN5"/>
<evidence type="ECO:0000313" key="2">
    <source>
        <dbReference type="Proteomes" id="UP000243975"/>
    </source>
</evidence>
<evidence type="ECO:0000313" key="1">
    <source>
        <dbReference type="EMBL" id="KVI11916.1"/>
    </source>
</evidence>
<dbReference type="Gramene" id="KVI11916">
    <property type="protein sequence ID" value="KVI11916"/>
    <property type="gene ID" value="Ccrd_009658"/>
</dbReference>
<proteinExistence type="predicted"/>
<accession>A0A103YMN5</accession>
<dbReference type="Proteomes" id="UP000243975">
    <property type="component" value="Unassembled WGS sequence"/>
</dbReference>
<name>A0A103YMN5_CYNCS</name>
<comment type="caution">
    <text evidence="1">The sequence shown here is derived from an EMBL/GenBank/DDBJ whole genome shotgun (WGS) entry which is preliminary data.</text>
</comment>
<dbReference type="EMBL" id="LEKV01000025">
    <property type="protein sequence ID" value="KVI11916.1"/>
    <property type="molecule type" value="Genomic_DNA"/>
</dbReference>